<dbReference type="PANTHER" id="PTHR47506:SF1">
    <property type="entry name" value="HTH-TYPE TRANSCRIPTIONAL REGULATOR YJDC"/>
    <property type="match status" value="1"/>
</dbReference>
<dbReference type="InterPro" id="IPR001647">
    <property type="entry name" value="HTH_TetR"/>
</dbReference>
<protein>
    <submittedName>
        <fullName evidence="6">TetR family transcriptional regulator</fullName>
    </submittedName>
</protein>
<dbReference type="Pfam" id="PF16925">
    <property type="entry name" value="TetR_C_13"/>
    <property type="match status" value="1"/>
</dbReference>
<dbReference type="AlphaFoldDB" id="A0A0G3EUA1"/>
<reference evidence="7" key="1">
    <citation type="submission" date="2015-06" db="EMBL/GenBank/DDBJ databases">
        <authorList>
            <person name="Lim Y.L."/>
            <person name="Ee R."/>
            <person name="Yong D."/>
            <person name="How K.Y."/>
            <person name="Yin W.F."/>
            <person name="Chan K.G."/>
        </authorList>
    </citation>
    <scope>NUCLEOTIDE SEQUENCE [LARGE SCALE GENOMIC DNA]</scope>
    <source>
        <strain evidence="7">DSM 25325</strain>
    </source>
</reference>
<keyword evidence="3" id="KW-0804">Transcription</keyword>
<accession>A0A0G3EUA1</accession>
<dbReference type="GO" id="GO:0003677">
    <property type="term" value="F:DNA binding"/>
    <property type="evidence" value="ECO:0007669"/>
    <property type="project" value="UniProtKB-UniRule"/>
</dbReference>
<evidence type="ECO:0000259" key="5">
    <source>
        <dbReference type="PROSITE" id="PS50977"/>
    </source>
</evidence>
<keyword evidence="7" id="KW-1185">Reference proteome</keyword>
<dbReference type="InterPro" id="IPR036271">
    <property type="entry name" value="Tet_transcr_reg_TetR-rel_C_sf"/>
</dbReference>
<dbReference type="SUPFAM" id="SSF46689">
    <property type="entry name" value="Homeodomain-like"/>
    <property type="match status" value="1"/>
</dbReference>
<dbReference type="Proteomes" id="UP000036700">
    <property type="component" value="Chromosome"/>
</dbReference>
<evidence type="ECO:0000313" key="6">
    <source>
        <dbReference type="EMBL" id="AKJ70638.1"/>
    </source>
</evidence>
<evidence type="ECO:0000256" key="4">
    <source>
        <dbReference type="PROSITE-ProRule" id="PRU00335"/>
    </source>
</evidence>
<proteinExistence type="predicted"/>
<dbReference type="PATRIC" id="fig|445709.3.peg.3359"/>
<dbReference type="STRING" id="445709.ABW99_15870"/>
<name>A0A0G3EUA1_9BURK</name>
<organism evidence="6 7">
    <name type="scientific">Pandoraea thiooxydans</name>
    <dbReference type="NCBI Taxonomy" id="445709"/>
    <lineage>
        <taxon>Bacteria</taxon>
        <taxon>Pseudomonadati</taxon>
        <taxon>Pseudomonadota</taxon>
        <taxon>Betaproteobacteria</taxon>
        <taxon>Burkholderiales</taxon>
        <taxon>Burkholderiaceae</taxon>
        <taxon>Pandoraea</taxon>
    </lineage>
</organism>
<keyword evidence="2 4" id="KW-0238">DNA-binding</keyword>
<feature type="DNA-binding region" description="H-T-H motif" evidence="4">
    <location>
        <begin position="29"/>
        <end position="48"/>
    </location>
</feature>
<dbReference type="InterPro" id="IPR009057">
    <property type="entry name" value="Homeodomain-like_sf"/>
</dbReference>
<dbReference type="Gene3D" id="1.10.10.60">
    <property type="entry name" value="Homeodomain-like"/>
    <property type="match status" value="1"/>
</dbReference>
<sequence>MARPREFDEDAVLEATIQCFWRFGYEGTSVKDLTEKTGLTAASLYNAYGDKRGLFRAALDRYAGESVGNRIRRCEALAPLQAITTFFGDILHRSLNDRQHKGCMLVNSALEVAPHDAEFQKIIAGVLARVESFFHERITAGQADGTITQSLPADVLARHLLGVLMGVRVLARVRPEKALLEGVIAPALALLGRADGNASQPLAGSDRLAKHH</sequence>
<evidence type="ECO:0000256" key="3">
    <source>
        <dbReference type="ARBA" id="ARBA00023163"/>
    </source>
</evidence>
<dbReference type="Gene3D" id="1.10.357.10">
    <property type="entry name" value="Tetracycline Repressor, domain 2"/>
    <property type="match status" value="1"/>
</dbReference>
<feature type="domain" description="HTH tetR-type" evidence="5">
    <location>
        <begin position="6"/>
        <end position="66"/>
    </location>
</feature>
<dbReference type="Pfam" id="PF00440">
    <property type="entry name" value="TetR_N"/>
    <property type="match status" value="1"/>
</dbReference>
<keyword evidence="1" id="KW-0805">Transcription regulation</keyword>
<evidence type="ECO:0000256" key="2">
    <source>
        <dbReference type="ARBA" id="ARBA00023125"/>
    </source>
</evidence>
<dbReference type="PROSITE" id="PS50977">
    <property type="entry name" value="HTH_TETR_2"/>
    <property type="match status" value="1"/>
</dbReference>
<dbReference type="KEGG" id="ptx:ABW99_15870"/>
<dbReference type="InterPro" id="IPR011075">
    <property type="entry name" value="TetR_C"/>
</dbReference>
<dbReference type="PANTHER" id="PTHR47506">
    <property type="entry name" value="TRANSCRIPTIONAL REGULATORY PROTEIN"/>
    <property type="match status" value="1"/>
</dbReference>
<dbReference type="SUPFAM" id="SSF48498">
    <property type="entry name" value="Tetracyclin repressor-like, C-terminal domain"/>
    <property type="match status" value="1"/>
</dbReference>
<evidence type="ECO:0000256" key="1">
    <source>
        <dbReference type="ARBA" id="ARBA00023015"/>
    </source>
</evidence>
<evidence type="ECO:0000313" key="7">
    <source>
        <dbReference type="Proteomes" id="UP000036700"/>
    </source>
</evidence>
<dbReference type="OrthoDB" id="270177at2"/>
<dbReference type="EMBL" id="CP011568">
    <property type="protein sequence ID" value="AKJ70638.1"/>
    <property type="molecule type" value="Genomic_DNA"/>
</dbReference>
<gene>
    <name evidence="6" type="ORF">ABW99_15870</name>
</gene>
<dbReference type="RefSeq" id="WP_047216721.1">
    <property type="nucleotide sequence ID" value="NZ_CP011568.3"/>
</dbReference>